<dbReference type="GO" id="GO:0003723">
    <property type="term" value="F:RNA binding"/>
    <property type="evidence" value="ECO:0007669"/>
    <property type="project" value="UniProtKB-UniRule"/>
</dbReference>
<dbReference type="GO" id="GO:0016829">
    <property type="term" value="F:lyase activity"/>
    <property type="evidence" value="ECO:0007669"/>
    <property type="project" value="UniProtKB-KW"/>
</dbReference>
<reference evidence="14" key="1">
    <citation type="submission" date="2016-04" db="UniProtKB">
        <authorList>
            <consortium name="WormBaseParasite"/>
        </authorList>
    </citation>
    <scope>IDENTIFICATION</scope>
</reference>
<evidence type="ECO:0000259" key="12">
    <source>
        <dbReference type="PROSITE" id="PS51959"/>
    </source>
</evidence>
<keyword evidence="13" id="KW-1185">Reference proteome</keyword>
<dbReference type="PANTHER" id="PTHR12439:SF11">
    <property type="entry name" value="URIDYLATE-SPECIFIC ENDORIBONUCLEASE"/>
    <property type="match status" value="1"/>
</dbReference>
<evidence type="ECO:0000256" key="3">
    <source>
        <dbReference type="ARBA" id="ARBA00011245"/>
    </source>
</evidence>
<dbReference type="InterPro" id="IPR037227">
    <property type="entry name" value="EndoU-like"/>
</dbReference>
<keyword evidence="5 11" id="KW-0479">Metal-binding</keyword>
<sequence>LEFQQLRGFFLFSEFNITDAELSDLVNKLRIDDVNKARKGQVTVDYQRFASFKPEDDNAKNKFFKYVDPQLLKKPTYQKFIALNDNYERDTGIRENDTPQEKKEVSEFLDAVTATKVWNSLYNFLHRNKHPYATNKKNLYKWVQQLWFTKYSRKGGVPDTSGFEHVFIGEIKNNEIFGLHNWLRFYLLENDPKEDFNYRGFVIKRFNVMAALRYSWKKEFKRTGSFLIGTSPEFDLALYTLCFLSRPVPQTCNFEIDGCQVQISSFHLYQNQKPFIGSIYPTAGKMTALCAAKKS</sequence>
<evidence type="ECO:0000313" key="13">
    <source>
        <dbReference type="Proteomes" id="UP000046393"/>
    </source>
</evidence>
<dbReference type="InterPro" id="IPR018998">
    <property type="entry name" value="EndoU_C"/>
</dbReference>
<evidence type="ECO:0000256" key="8">
    <source>
        <dbReference type="ARBA" id="ARBA00022884"/>
    </source>
</evidence>
<evidence type="ECO:0000313" key="14">
    <source>
        <dbReference type="WBParaSite" id="SMUV_0001001701-mRNA-1"/>
    </source>
</evidence>
<name>A0A0N5AYH5_9BILA</name>
<keyword evidence="10" id="KW-0456">Lyase</keyword>
<comment type="subunit">
    <text evidence="3 11">Monomer.</text>
</comment>
<dbReference type="GO" id="GO:0004521">
    <property type="term" value="F:RNA endonuclease activity"/>
    <property type="evidence" value="ECO:0007669"/>
    <property type="project" value="UniProtKB-UniRule"/>
</dbReference>
<feature type="domain" description="EndoU" evidence="12">
    <location>
        <begin position="18"/>
        <end position="285"/>
    </location>
</feature>
<dbReference type="GO" id="GO:0016787">
    <property type="term" value="F:hydrolase activity"/>
    <property type="evidence" value="ECO:0007669"/>
    <property type="project" value="UniProtKB-KW"/>
</dbReference>
<evidence type="ECO:0000256" key="6">
    <source>
        <dbReference type="ARBA" id="ARBA00022759"/>
    </source>
</evidence>
<evidence type="ECO:0000256" key="1">
    <source>
        <dbReference type="ARBA" id="ARBA00001936"/>
    </source>
</evidence>
<comment type="cofactor">
    <cofactor evidence="1 11">
        <name>Mn(2+)</name>
        <dbReference type="ChEBI" id="CHEBI:29035"/>
    </cofactor>
</comment>
<evidence type="ECO:0000256" key="4">
    <source>
        <dbReference type="ARBA" id="ARBA00022722"/>
    </source>
</evidence>
<evidence type="ECO:0000256" key="9">
    <source>
        <dbReference type="ARBA" id="ARBA00023211"/>
    </source>
</evidence>
<dbReference type="GO" id="GO:0046872">
    <property type="term" value="F:metal ion binding"/>
    <property type="evidence" value="ECO:0007669"/>
    <property type="project" value="UniProtKB-UniRule"/>
</dbReference>
<evidence type="ECO:0000256" key="2">
    <source>
        <dbReference type="ARBA" id="ARBA00010168"/>
    </source>
</evidence>
<evidence type="ECO:0000256" key="5">
    <source>
        <dbReference type="ARBA" id="ARBA00022723"/>
    </source>
</evidence>
<keyword evidence="6 11" id="KW-0255">Endonuclease</keyword>
<dbReference type="PANTHER" id="PTHR12439">
    <property type="entry name" value="PLACENTAL PROTEIN 11-RELATED"/>
    <property type="match status" value="1"/>
</dbReference>
<evidence type="ECO:0000256" key="10">
    <source>
        <dbReference type="ARBA" id="ARBA00023239"/>
    </source>
</evidence>
<keyword evidence="7 11" id="KW-0378">Hydrolase</keyword>
<accession>A0A0N5AYH5</accession>
<dbReference type="AlphaFoldDB" id="A0A0N5AYH5"/>
<protein>
    <submittedName>
        <fullName evidence="14">Endoribonuclease</fullName>
    </submittedName>
</protein>
<dbReference type="PROSITE" id="PS51959">
    <property type="entry name" value="ENDOU"/>
    <property type="match status" value="1"/>
</dbReference>
<dbReference type="WBParaSite" id="SMUV_0001001701-mRNA-1">
    <property type="protein sequence ID" value="SMUV_0001001701-mRNA-1"/>
    <property type="gene ID" value="SMUV_0001001701"/>
</dbReference>
<comment type="similarity">
    <text evidence="2 11">Belongs to the ENDOU family.</text>
</comment>
<proteinExistence type="inferred from homology"/>
<organism evidence="13 14">
    <name type="scientific">Syphacia muris</name>
    <dbReference type="NCBI Taxonomy" id="451379"/>
    <lineage>
        <taxon>Eukaryota</taxon>
        <taxon>Metazoa</taxon>
        <taxon>Ecdysozoa</taxon>
        <taxon>Nematoda</taxon>
        <taxon>Chromadorea</taxon>
        <taxon>Rhabditida</taxon>
        <taxon>Spirurina</taxon>
        <taxon>Oxyuridomorpha</taxon>
        <taxon>Oxyuroidea</taxon>
        <taxon>Oxyuridae</taxon>
        <taxon>Syphacia</taxon>
    </lineage>
</organism>
<dbReference type="Pfam" id="PF09412">
    <property type="entry name" value="XendoU"/>
    <property type="match status" value="1"/>
</dbReference>
<keyword evidence="4 11" id="KW-0540">Nuclease</keyword>
<dbReference type="InterPro" id="IPR039787">
    <property type="entry name" value="ENDOU"/>
</dbReference>
<dbReference type="Proteomes" id="UP000046393">
    <property type="component" value="Unplaced"/>
</dbReference>
<evidence type="ECO:0000256" key="7">
    <source>
        <dbReference type="ARBA" id="ARBA00022801"/>
    </source>
</evidence>
<evidence type="ECO:0000256" key="11">
    <source>
        <dbReference type="RuleBase" id="RU367085"/>
    </source>
</evidence>
<dbReference type="SUPFAM" id="SSF142877">
    <property type="entry name" value="EndoU-like"/>
    <property type="match status" value="1"/>
</dbReference>
<dbReference type="CDD" id="cd21159">
    <property type="entry name" value="XendoU"/>
    <property type="match status" value="1"/>
</dbReference>
<keyword evidence="9 11" id="KW-0464">Manganese</keyword>
<keyword evidence="8 11" id="KW-0694">RNA-binding</keyword>